<dbReference type="PANTHER" id="PTHR45138:SF9">
    <property type="entry name" value="DIGUANYLATE CYCLASE DGCM-RELATED"/>
    <property type="match status" value="1"/>
</dbReference>
<keyword evidence="4" id="KW-0812">Transmembrane</keyword>
<feature type="transmembrane region" description="Helical" evidence="4">
    <location>
        <begin position="139"/>
        <end position="162"/>
    </location>
</feature>
<evidence type="ECO:0000256" key="2">
    <source>
        <dbReference type="ARBA" id="ARBA00012528"/>
    </source>
</evidence>
<protein>
    <recommendedName>
        <fullName evidence="2">diguanylate cyclase</fullName>
        <ecNumber evidence="2">2.7.7.65</ecNumber>
    </recommendedName>
</protein>
<dbReference type="AlphaFoldDB" id="A0A1H8SVJ6"/>
<dbReference type="Pfam" id="PF20966">
    <property type="entry name" value="MASE6"/>
    <property type="match status" value="1"/>
</dbReference>
<dbReference type="GO" id="GO:1902201">
    <property type="term" value="P:negative regulation of bacterial-type flagellum-dependent cell motility"/>
    <property type="evidence" value="ECO:0007669"/>
    <property type="project" value="TreeGrafter"/>
</dbReference>
<dbReference type="CDD" id="cd01949">
    <property type="entry name" value="GGDEF"/>
    <property type="match status" value="1"/>
</dbReference>
<dbReference type="NCBIfam" id="TIGR00254">
    <property type="entry name" value="GGDEF"/>
    <property type="match status" value="1"/>
</dbReference>
<accession>A0A1H8SVJ6</accession>
<dbReference type="Proteomes" id="UP000199657">
    <property type="component" value="Unassembled WGS sequence"/>
</dbReference>
<feature type="transmembrane region" description="Helical" evidence="4">
    <location>
        <begin position="39"/>
        <end position="58"/>
    </location>
</feature>
<evidence type="ECO:0000256" key="1">
    <source>
        <dbReference type="ARBA" id="ARBA00001946"/>
    </source>
</evidence>
<dbReference type="RefSeq" id="WP_139209179.1">
    <property type="nucleotide sequence ID" value="NZ_FOEG01000003.1"/>
</dbReference>
<dbReference type="GO" id="GO:0043709">
    <property type="term" value="P:cell adhesion involved in single-species biofilm formation"/>
    <property type="evidence" value="ECO:0007669"/>
    <property type="project" value="TreeGrafter"/>
</dbReference>
<dbReference type="SUPFAM" id="SSF55073">
    <property type="entry name" value="Nucleotide cyclase"/>
    <property type="match status" value="1"/>
</dbReference>
<dbReference type="PANTHER" id="PTHR45138">
    <property type="entry name" value="REGULATORY COMPONENTS OF SENSORY TRANSDUCTION SYSTEM"/>
    <property type="match status" value="1"/>
</dbReference>
<dbReference type="SMART" id="SM00267">
    <property type="entry name" value="GGDEF"/>
    <property type="match status" value="1"/>
</dbReference>
<dbReference type="InterPro" id="IPR029787">
    <property type="entry name" value="Nucleotide_cyclase"/>
</dbReference>
<evidence type="ECO:0000256" key="3">
    <source>
        <dbReference type="ARBA" id="ARBA00034247"/>
    </source>
</evidence>
<dbReference type="PROSITE" id="PS50887">
    <property type="entry name" value="GGDEF"/>
    <property type="match status" value="1"/>
</dbReference>
<dbReference type="InterPro" id="IPR043128">
    <property type="entry name" value="Rev_trsase/Diguanyl_cyclase"/>
</dbReference>
<dbReference type="InterPro" id="IPR048435">
    <property type="entry name" value="MASE6"/>
</dbReference>
<proteinExistence type="predicted"/>
<evidence type="ECO:0000313" key="6">
    <source>
        <dbReference type="EMBL" id="SEO82506.1"/>
    </source>
</evidence>
<dbReference type="InterPro" id="IPR000160">
    <property type="entry name" value="GGDEF_dom"/>
</dbReference>
<keyword evidence="4" id="KW-1133">Transmembrane helix</keyword>
<dbReference type="EC" id="2.7.7.65" evidence="2"/>
<comment type="cofactor">
    <cofactor evidence="1">
        <name>Mg(2+)</name>
        <dbReference type="ChEBI" id="CHEBI:18420"/>
    </cofactor>
</comment>
<feature type="transmembrane region" description="Helical" evidence="4">
    <location>
        <begin position="12"/>
        <end position="33"/>
    </location>
</feature>
<dbReference type="Pfam" id="PF00990">
    <property type="entry name" value="GGDEF"/>
    <property type="match status" value="1"/>
</dbReference>
<comment type="catalytic activity">
    <reaction evidence="3">
        <text>2 GTP = 3',3'-c-di-GMP + 2 diphosphate</text>
        <dbReference type="Rhea" id="RHEA:24898"/>
        <dbReference type="ChEBI" id="CHEBI:33019"/>
        <dbReference type="ChEBI" id="CHEBI:37565"/>
        <dbReference type="ChEBI" id="CHEBI:58805"/>
        <dbReference type="EC" id="2.7.7.65"/>
    </reaction>
</comment>
<dbReference type="OrthoDB" id="9812260at2"/>
<dbReference type="Gene3D" id="3.30.70.270">
    <property type="match status" value="1"/>
</dbReference>
<dbReference type="STRING" id="406100.SAMN04488052_103220"/>
<dbReference type="EMBL" id="FOEG01000003">
    <property type="protein sequence ID" value="SEO82506.1"/>
    <property type="molecule type" value="Genomic_DNA"/>
</dbReference>
<sequence length="338" mass="37199">MFNQKSTLDPQRLLVLRTLLVFTIGGCLFFGGMNIARGVYPLAAVELAIGLFSLWLFFWITRSPAPERWLLIYLVLFFSTMMLAIATPAASATVFVWVFLIPLISHLLLGRKRGLIIAVVFLALSAAIYFYRVHDQPQLMTALAIANVVLCALVLMALSFAYEHAREKTEQQLQALATTDSLTGLPNRAALQPVLARTHAQAARDGTRFALLSMDLDHFKALNDQQGHEAGDRALVAFAELLRARLRASDMPCRWGGEEFQVLVSGTDRDGAVRIAEEIREALESTSLAQTEAGAQVTVSIGIAVYPDDGRAIPDLLLTADRRLYQAKSRGRNQVVAS</sequence>
<organism evidence="6 7">
    <name type="scientific">Aquisalimonas asiatica</name>
    <dbReference type="NCBI Taxonomy" id="406100"/>
    <lineage>
        <taxon>Bacteria</taxon>
        <taxon>Pseudomonadati</taxon>
        <taxon>Pseudomonadota</taxon>
        <taxon>Gammaproteobacteria</taxon>
        <taxon>Chromatiales</taxon>
        <taxon>Ectothiorhodospiraceae</taxon>
        <taxon>Aquisalimonas</taxon>
    </lineage>
</organism>
<feature type="transmembrane region" description="Helical" evidence="4">
    <location>
        <begin position="70"/>
        <end position="86"/>
    </location>
</feature>
<feature type="domain" description="GGDEF" evidence="5">
    <location>
        <begin position="207"/>
        <end position="338"/>
    </location>
</feature>
<evidence type="ECO:0000256" key="4">
    <source>
        <dbReference type="SAM" id="Phobius"/>
    </source>
</evidence>
<reference evidence="6 7" key="1">
    <citation type="submission" date="2016-10" db="EMBL/GenBank/DDBJ databases">
        <authorList>
            <person name="de Groot N.N."/>
        </authorList>
    </citation>
    <scope>NUCLEOTIDE SEQUENCE [LARGE SCALE GENOMIC DNA]</scope>
    <source>
        <strain evidence="6 7">CGMCC 1.6291</strain>
    </source>
</reference>
<feature type="transmembrane region" description="Helical" evidence="4">
    <location>
        <begin position="116"/>
        <end position="133"/>
    </location>
</feature>
<dbReference type="GO" id="GO:0005886">
    <property type="term" value="C:plasma membrane"/>
    <property type="evidence" value="ECO:0007669"/>
    <property type="project" value="TreeGrafter"/>
</dbReference>
<gene>
    <name evidence="6" type="ORF">SAMN04488052_103220</name>
</gene>
<dbReference type="GO" id="GO:0052621">
    <property type="term" value="F:diguanylate cyclase activity"/>
    <property type="evidence" value="ECO:0007669"/>
    <property type="project" value="UniProtKB-EC"/>
</dbReference>
<name>A0A1H8SVJ6_9GAMM</name>
<dbReference type="FunFam" id="3.30.70.270:FF:000001">
    <property type="entry name" value="Diguanylate cyclase domain protein"/>
    <property type="match status" value="1"/>
</dbReference>
<evidence type="ECO:0000313" key="7">
    <source>
        <dbReference type="Proteomes" id="UP000199657"/>
    </source>
</evidence>
<evidence type="ECO:0000259" key="5">
    <source>
        <dbReference type="PROSITE" id="PS50887"/>
    </source>
</evidence>
<dbReference type="InterPro" id="IPR050469">
    <property type="entry name" value="Diguanylate_Cyclase"/>
</dbReference>
<keyword evidence="7" id="KW-1185">Reference proteome</keyword>
<keyword evidence="4" id="KW-0472">Membrane</keyword>
<feature type="transmembrane region" description="Helical" evidence="4">
    <location>
        <begin position="92"/>
        <end position="109"/>
    </location>
</feature>